<name>A0A8S3G634_9BILA</name>
<organism evidence="1 2">
    <name type="scientific">Rotaria magnacalcarata</name>
    <dbReference type="NCBI Taxonomy" id="392030"/>
    <lineage>
        <taxon>Eukaryota</taxon>
        <taxon>Metazoa</taxon>
        <taxon>Spiralia</taxon>
        <taxon>Gnathifera</taxon>
        <taxon>Rotifera</taxon>
        <taxon>Eurotatoria</taxon>
        <taxon>Bdelloidea</taxon>
        <taxon>Philodinida</taxon>
        <taxon>Philodinidae</taxon>
        <taxon>Rotaria</taxon>
    </lineage>
</organism>
<dbReference type="Proteomes" id="UP000676336">
    <property type="component" value="Unassembled WGS sequence"/>
</dbReference>
<reference evidence="1" key="1">
    <citation type="submission" date="2021-02" db="EMBL/GenBank/DDBJ databases">
        <authorList>
            <person name="Nowell W R."/>
        </authorList>
    </citation>
    <scope>NUCLEOTIDE SEQUENCE</scope>
</reference>
<protein>
    <submittedName>
        <fullName evidence="1">Uncharacterized protein</fullName>
    </submittedName>
</protein>
<proteinExistence type="predicted"/>
<evidence type="ECO:0000313" key="2">
    <source>
        <dbReference type="Proteomes" id="UP000676336"/>
    </source>
</evidence>
<feature type="non-terminal residue" evidence="1">
    <location>
        <position position="293"/>
    </location>
</feature>
<sequence length="293" mass="33433">MIDSSDTNRRKAIIPTPNRPILKQQPFISNTTNDELVSIVEHNSTIHTLQDDTLTNNVSGVISKAITSNTKSDDMNRHTDYQSQLETVDETHDFDAFISENFAAFSGNQNVHRWLDETEQKFKEFKISRNLRFQAIALLVEGEAKRKYIKVRKEIHSFDDFYEFLLLHFDADEKSVLSTDNSRLIHQPATLRSTSSVSFGATNLIGELPDNKLMSNTIDSSTFVLDETINDLRKAIVSDLIKNPKIFKGGKDDVNKWIDDTEHLLDVAHIPESSRLDLISYSLRGDALQWFKT</sequence>
<dbReference type="EMBL" id="CAJOBI010288234">
    <property type="protein sequence ID" value="CAF5156503.1"/>
    <property type="molecule type" value="Genomic_DNA"/>
</dbReference>
<evidence type="ECO:0000313" key="1">
    <source>
        <dbReference type="EMBL" id="CAF5156503.1"/>
    </source>
</evidence>
<accession>A0A8S3G634</accession>
<dbReference type="AlphaFoldDB" id="A0A8S3G634"/>
<gene>
    <name evidence="1" type="ORF">SMN809_LOCUS64248</name>
</gene>
<comment type="caution">
    <text evidence="1">The sequence shown here is derived from an EMBL/GenBank/DDBJ whole genome shotgun (WGS) entry which is preliminary data.</text>
</comment>